<dbReference type="AlphaFoldDB" id="A0A9W7ZWE7"/>
<feature type="domain" description="Tyrosinase copper-binding" evidence="4">
    <location>
        <begin position="86"/>
        <end position="103"/>
    </location>
</feature>
<feature type="signal peptide" evidence="3">
    <location>
        <begin position="1"/>
        <end position="23"/>
    </location>
</feature>
<organism evidence="5 6">
    <name type="scientific">Mycoemilia scoparia</name>
    <dbReference type="NCBI Taxonomy" id="417184"/>
    <lineage>
        <taxon>Eukaryota</taxon>
        <taxon>Fungi</taxon>
        <taxon>Fungi incertae sedis</taxon>
        <taxon>Zoopagomycota</taxon>
        <taxon>Kickxellomycotina</taxon>
        <taxon>Kickxellomycetes</taxon>
        <taxon>Kickxellales</taxon>
        <taxon>Kickxellaceae</taxon>
        <taxon>Mycoemilia</taxon>
    </lineage>
</organism>
<dbReference type="Proteomes" id="UP001150538">
    <property type="component" value="Unassembled WGS sequence"/>
</dbReference>
<dbReference type="OrthoDB" id="6132182at2759"/>
<evidence type="ECO:0000259" key="4">
    <source>
        <dbReference type="PROSITE" id="PS00497"/>
    </source>
</evidence>
<dbReference type="SUPFAM" id="SSF48056">
    <property type="entry name" value="Di-copper centre-containing domain"/>
    <property type="match status" value="1"/>
</dbReference>
<keyword evidence="1" id="KW-0479">Metal-binding</keyword>
<keyword evidence="2" id="KW-0186">Copper</keyword>
<accession>A0A9W7ZWE7</accession>
<dbReference type="EMBL" id="JANBPU010000056">
    <property type="protein sequence ID" value="KAJ1918004.1"/>
    <property type="molecule type" value="Genomic_DNA"/>
</dbReference>
<evidence type="ECO:0000313" key="6">
    <source>
        <dbReference type="Proteomes" id="UP001150538"/>
    </source>
</evidence>
<gene>
    <name evidence="5" type="ORF">H4219_002892</name>
</gene>
<comment type="caution">
    <text evidence="5">The sequence shown here is derived from an EMBL/GenBank/DDBJ whole genome shotgun (WGS) entry which is preliminary data.</text>
</comment>
<dbReference type="PANTHER" id="PTHR11474">
    <property type="entry name" value="TYROSINASE FAMILY MEMBER"/>
    <property type="match status" value="1"/>
</dbReference>
<evidence type="ECO:0000256" key="2">
    <source>
        <dbReference type="ARBA" id="ARBA00023008"/>
    </source>
</evidence>
<dbReference type="Pfam" id="PF00264">
    <property type="entry name" value="Tyrosinase"/>
    <property type="match status" value="1"/>
</dbReference>
<keyword evidence="6" id="KW-1185">Reference proteome</keyword>
<dbReference type="InterPro" id="IPR008922">
    <property type="entry name" value="Di-copper_centre_dom_sf"/>
</dbReference>
<dbReference type="GO" id="GO:0016491">
    <property type="term" value="F:oxidoreductase activity"/>
    <property type="evidence" value="ECO:0007669"/>
    <property type="project" value="InterPro"/>
</dbReference>
<dbReference type="InterPro" id="IPR050316">
    <property type="entry name" value="Tyrosinase/Hemocyanin"/>
</dbReference>
<protein>
    <recommendedName>
        <fullName evidence="4">Tyrosinase copper-binding domain-containing protein</fullName>
    </recommendedName>
</protein>
<proteinExistence type="predicted"/>
<dbReference type="Gene3D" id="1.10.1280.10">
    <property type="entry name" value="Di-copper center containing domain from catechol oxidase"/>
    <property type="match status" value="1"/>
</dbReference>
<evidence type="ECO:0000256" key="1">
    <source>
        <dbReference type="ARBA" id="ARBA00022723"/>
    </source>
</evidence>
<reference evidence="5" key="1">
    <citation type="submission" date="2022-07" db="EMBL/GenBank/DDBJ databases">
        <title>Phylogenomic reconstructions and comparative analyses of Kickxellomycotina fungi.</title>
        <authorList>
            <person name="Reynolds N.K."/>
            <person name="Stajich J.E."/>
            <person name="Barry K."/>
            <person name="Grigoriev I.V."/>
            <person name="Crous P."/>
            <person name="Smith M.E."/>
        </authorList>
    </citation>
    <scope>NUCLEOTIDE SEQUENCE</scope>
    <source>
        <strain evidence="5">NBRC 100468</strain>
    </source>
</reference>
<evidence type="ECO:0000313" key="5">
    <source>
        <dbReference type="EMBL" id="KAJ1918004.1"/>
    </source>
</evidence>
<dbReference type="PROSITE" id="PS00497">
    <property type="entry name" value="TYROSINASE_1"/>
    <property type="match status" value="1"/>
</dbReference>
<feature type="chain" id="PRO_5040718962" description="Tyrosinase copper-binding domain-containing protein" evidence="3">
    <location>
        <begin position="24"/>
        <end position="413"/>
    </location>
</feature>
<keyword evidence="3" id="KW-0732">Signal</keyword>
<dbReference type="PRINTS" id="PR00092">
    <property type="entry name" value="TYROSINASE"/>
</dbReference>
<evidence type="ECO:0000256" key="3">
    <source>
        <dbReference type="SAM" id="SignalP"/>
    </source>
</evidence>
<sequence length="413" mass="47085">MKYQLITQYLVLAIASFFTLVESQQDNNQQSYTANQQCDSITVRKEIRATSQQEWAMIRQVVTQMMRDGWFDWYGSIHNNNFNFVHGNSMFFPFHRRFVRDFEMTGQRYNPSFFVPYWDSAQDWQNPAGSAVLKSNYLGGNGRGSNNCVMDGIQGGATYNYPNRKCLRRVFNGQNGSIQTWFSPTYINNFVNTDKTMADFRSHIEFSIHGAVHLGLAGDMMEDWSPVDFAFMTHHANLDRLWAIWQQQPNGNGSGTLADVMDGPGPNGIQNLRVNNIITAYSDTIQTVMTLGTGLMCYRYDAISQRSSGPDDCIFDHVVDKDTMRNKDIYKNLCPENSKNSRRALKIVEVAQCVPVTSQYETTYCSYALEYSLKHYGSGDTAQIVNKHCEQFNYGMTQYCFPVANVTISVPDS</sequence>
<dbReference type="GO" id="GO:0046872">
    <property type="term" value="F:metal ion binding"/>
    <property type="evidence" value="ECO:0007669"/>
    <property type="project" value="UniProtKB-KW"/>
</dbReference>
<name>A0A9W7ZWE7_9FUNG</name>
<dbReference type="InterPro" id="IPR002227">
    <property type="entry name" value="Tyrosinase_Cu-bd"/>
</dbReference>
<dbReference type="PANTHER" id="PTHR11474:SF126">
    <property type="entry name" value="TYROSINASE-LIKE PROTEIN TYR-1-RELATED"/>
    <property type="match status" value="1"/>
</dbReference>